<evidence type="ECO:0000256" key="2">
    <source>
        <dbReference type="ARBA" id="ARBA00022692"/>
    </source>
</evidence>
<protein>
    <recommendedName>
        <fullName evidence="7">Rhodopsin domain-containing protein</fullName>
    </recommendedName>
</protein>
<evidence type="ECO:0000313" key="9">
    <source>
        <dbReference type="Proteomes" id="UP001305414"/>
    </source>
</evidence>
<comment type="similarity">
    <text evidence="5">Belongs to the SAT4 family.</text>
</comment>
<feature type="transmembrane region" description="Helical" evidence="6">
    <location>
        <begin position="104"/>
        <end position="122"/>
    </location>
</feature>
<feature type="transmembrane region" description="Helical" evidence="6">
    <location>
        <begin position="17"/>
        <end position="37"/>
    </location>
</feature>
<comment type="caution">
    <text evidence="8">The sequence shown here is derived from an EMBL/GenBank/DDBJ whole genome shotgun (WGS) entry which is preliminary data.</text>
</comment>
<proteinExistence type="inferred from homology"/>
<evidence type="ECO:0000256" key="3">
    <source>
        <dbReference type="ARBA" id="ARBA00022989"/>
    </source>
</evidence>
<organism evidence="8 9">
    <name type="scientific">Xylaria bambusicola</name>
    <dbReference type="NCBI Taxonomy" id="326684"/>
    <lineage>
        <taxon>Eukaryota</taxon>
        <taxon>Fungi</taxon>
        <taxon>Dikarya</taxon>
        <taxon>Ascomycota</taxon>
        <taxon>Pezizomycotina</taxon>
        <taxon>Sordariomycetes</taxon>
        <taxon>Xylariomycetidae</taxon>
        <taxon>Xylariales</taxon>
        <taxon>Xylariaceae</taxon>
        <taxon>Xylaria</taxon>
    </lineage>
</organism>
<evidence type="ECO:0000256" key="4">
    <source>
        <dbReference type="ARBA" id="ARBA00023136"/>
    </source>
</evidence>
<dbReference type="PANTHER" id="PTHR33048:SF157">
    <property type="entry name" value="INTEGRAL MEMBRANE PROTEIN"/>
    <property type="match status" value="1"/>
</dbReference>
<feature type="transmembrane region" description="Helical" evidence="6">
    <location>
        <begin position="182"/>
        <end position="202"/>
    </location>
</feature>
<accession>A0AAN7UI99</accession>
<evidence type="ECO:0000313" key="8">
    <source>
        <dbReference type="EMBL" id="KAK5625841.1"/>
    </source>
</evidence>
<sequence>MRFSAKMKSIYTPEKVIPVYATLTGIGIALTITRLWVRTRYIKVSVGADDAAAVAAAIFVTGAVGLQITNAILGTAGDDVKLAETQRRARIALKANWINPLLEAFAFGLIKLSLSFFYRRIFGVWPTFRRINNAIIVLLVGYSLAFGFGQLFLCGTNFYLIWVDLDQHTARERCAERGHFQFFFALFSVLTDILVVGLPLLFVAKLQMSTRRKWASAVVFFLGFASTGASIARLIYVSVALKYGWFSFNFKPAPGEPAIPSPIFETLNPTLLATIEMGLGLWGANLPALSPLLRNFHPLRRVGDLYGRFTSLWTSTSITDKRPLSTEESKDGERKQSSVC</sequence>
<gene>
    <name evidence="8" type="ORF">RRF57_001557</name>
</gene>
<dbReference type="InterPro" id="IPR052337">
    <property type="entry name" value="SAT4-like"/>
</dbReference>
<dbReference type="GO" id="GO:0016020">
    <property type="term" value="C:membrane"/>
    <property type="evidence" value="ECO:0007669"/>
    <property type="project" value="UniProtKB-SubCell"/>
</dbReference>
<evidence type="ECO:0000259" key="7">
    <source>
        <dbReference type="Pfam" id="PF20684"/>
    </source>
</evidence>
<feature type="transmembrane region" description="Helical" evidence="6">
    <location>
        <begin position="214"/>
        <end position="236"/>
    </location>
</feature>
<keyword evidence="4 6" id="KW-0472">Membrane</keyword>
<keyword evidence="2 6" id="KW-0812">Transmembrane</keyword>
<evidence type="ECO:0000256" key="6">
    <source>
        <dbReference type="SAM" id="Phobius"/>
    </source>
</evidence>
<reference evidence="8 9" key="1">
    <citation type="submission" date="2023-10" db="EMBL/GenBank/DDBJ databases">
        <title>Draft genome sequence of Xylaria bambusicola isolate GMP-LS, the root and basal stem rot pathogen of sugarcane in Indonesia.</title>
        <authorList>
            <person name="Selvaraj P."/>
            <person name="Muralishankar V."/>
            <person name="Muruganantham S."/>
            <person name="Sp S."/>
            <person name="Haryani S."/>
            <person name="Lau K.J.X."/>
            <person name="Naqvi N.I."/>
        </authorList>
    </citation>
    <scope>NUCLEOTIDE SEQUENCE [LARGE SCALE GENOMIC DNA]</scope>
    <source>
        <strain evidence="8">GMP-LS</strain>
    </source>
</reference>
<feature type="domain" description="Rhodopsin" evidence="7">
    <location>
        <begin position="34"/>
        <end position="294"/>
    </location>
</feature>
<dbReference type="Proteomes" id="UP001305414">
    <property type="component" value="Unassembled WGS sequence"/>
</dbReference>
<feature type="transmembrane region" description="Helical" evidence="6">
    <location>
        <begin position="134"/>
        <end position="162"/>
    </location>
</feature>
<keyword evidence="3 6" id="KW-1133">Transmembrane helix</keyword>
<name>A0AAN7UI99_9PEZI</name>
<feature type="transmembrane region" description="Helical" evidence="6">
    <location>
        <begin position="49"/>
        <end position="73"/>
    </location>
</feature>
<comment type="subcellular location">
    <subcellularLocation>
        <location evidence="1">Membrane</location>
        <topology evidence="1">Multi-pass membrane protein</topology>
    </subcellularLocation>
</comment>
<evidence type="ECO:0000256" key="5">
    <source>
        <dbReference type="ARBA" id="ARBA00038359"/>
    </source>
</evidence>
<dbReference type="PANTHER" id="PTHR33048">
    <property type="entry name" value="PTH11-LIKE INTEGRAL MEMBRANE PROTEIN (AFU_ORTHOLOGUE AFUA_5G11245)"/>
    <property type="match status" value="1"/>
</dbReference>
<dbReference type="InterPro" id="IPR049326">
    <property type="entry name" value="Rhodopsin_dom_fungi"/>
</dbReference>
<dbReference type="Pfam" id="PF20684">
    <property type="entry name" value="Fung_rhodopsin"/>
    <property type="match status" value="1"/>
</dbReference>
<evidence type="ECO:0000256" key="1">
    <source>
        <dbReference type="ARBA" id="ARBA00004141"/>
    </source>
</evidence>
<keyword evidence="9" id="KW-1185">Reference proteome</keyword>
<dbReference type="EMBL" id="JAWHQM010000002">
    <property type="protein sequence ID" value="KAK5625841.1"/>
    <property type="molecule type" value="Genomic_DNA"/>
</dbReference>
<dbReference type="AlphaFoldDB" id="A0AAN7UI99"/>